<name>A0A2S8RDM6_9FIRM</name>
<comment type="similarity">
    <text evidence="6">Belongs to the LPG synthase family.</text>
</comment>
<dbReference type="Proteomes" id="UP000239720">
    <property type="component" value="Unassembled WGS sequence"/>
</dbReference>
<comment type="subcellular location">
    <subcellularLocation>
        <location evidence="1 6">Cell membrane</location>
        <topology evidence="1 6">Multi-pass membrane protein</topology>
    </subcellularLocation>
</comment>
<comment type="catalytic activity">
    <reaction evidence="6">
        <text>L-lysyl-tRNA(Lys) + a 1,2-diacyl-sn-glycero-3-phospho-(1'-sn-glycerol) = a 1,2-diacyl-sn-glycero-3-phospho-1'-(3'-O-L-lysyl)-sn-glycerol + tRNA(Lys)</text>
        <dbReference type="Rhea" id="RHEA:10668"/>
        <dbReference type="Rhea" id="RHEA-COMP:9696"/>
        <dbReference type="Rhea" id="RHEA-COMP:9697"/>
        <dbReference type="ChEBI" id="CHEBI:64716"/>
        <dbReference type="ChEBI" id="CHEBI:75792"/>
        <dbReference type="ChEBI" id="CHEBI:78442"/>
        <dbReference type="ChEBI" id="CHEBI:78529"/>
        <dbReference type="EC" id="2.3.2.3"/>
    </reaction>
</comment>
<dbReference type="GO" id="GO:0050071">
    <property type="term" value="F:phosphatidylglycerol lysyltransferase activity"/>
    <property type="evidence" value="ECO:0007669"/>
    <property type="project" value="UniProtKB-EC"/>
</dbReference>
<evidence type="ECO:0000256" key="2">
    <source>
        <dbReference type="ARBA" id="ARBA00022475"/>
    </source>
</evidence>
<dbReference type="Pfam" id="PF03706">
    <property type="entry name" value="LPG_synthase_TM"/>
    <property type="match status" value="1"/>
</dbReference>
<evidence type="ECO:0000313" key="8">
    <source>
        <dbReference type="Proteomes" id="UP000239720"/>
    </source>
</evidence>
<evidence type="ECO:0000313" key="7">
    <source>
        <dbReference type="EMBL" id="PQQ67895.1"/>
    </source>
</evidence>
<gene>
    <name evidence="6" type="primary">mprF</name>
    <name evidence="7" type="ORF">B9R14_14770</name>
</gene>
<reference evidence="7 8" key="1">
    <citation type="journal article" date="2018" name="Syst. Appl. Microbiol.">
        <title>Characterization and high-quality draft genome sequence of Herbivorax saccincola A7, an anaerobic, alkaliphilic, thermophilic, cellulolytic, and xylanolytic bacterium.</title>
        <authorList>
            <person name="Aikawa S."/>
            <person name="Baramee S."/>
            <person name="Sermsathanaswadi J."/>
            <person name="Thianheng P."/>
            <person name="Tachaapaikoon C."/>
            <person name="Shikata A."/>
            <person name="Waeonukul R."/>
            <person name="Pason P."/>
            <person name="Ratanakhanokchai K."/>
            <person name="Kosugi A."/>
        </authorList>
    </citation>
    <scope>NUCLEOTIDE SEQUENCE [LARGE SCALE GENOMIC DNA]</scope>
    <source>
        <strain evidence="7 8">A7</strain>
    </source>
</reference>
<feature type="transmembrane region" description="Helical" evidence="6">
    <location>
        <begin position="125"/>
        <end position="147"/>
    </location>
</feature>
<keyword evidence="6" id="KW-0808">Transferase</keyword>
<dbReference type="EC" id="2.3.2.3" evidence="6"/>
<keyword evidence="2" id="KW-1003">Cell membrane</keyword>
<evidence type="ECO:0000256" key="1">
    <source>
        <dbReference type="ARBA" id="ARBA00004651"/>
    </source>
</evidence>
<dbReference type="PANTHER" id="PTHR39087">
    <property type="entry name" value="UPF0104 MEMBRANE PROTEIN MJ1595"/>
    <property type="match status" value="1"/>
</dbReference>
<protein>
    <recommendedName>
        <fullName evidence="6">Phosphatidylglycerol lysyltransferase</fullName>
        <ecNumber evidence="6">2.3.2.3</ecNumber>
    </recommendedName>
    <alternativeName>
        <fullName evidence="6">Lysylphosphatidylglycerol synthase</fullName>
    </alternativeName>
</protein>
<keyword evidence="3 6" id="KW-0812">Transmembrane</keyword>
<feature type="transmembrane region" description="Helical" evidence="6">
    <location>
        <begin position="295"/>
        <end position="319"/>
    </location>
</feature>
<keyword evidence="6" id="KW-0443">Lipid metabolism</keyword>
<evidence type="ECO:0000256" key="4">
    <source>
        <dbReference type="ARBA" id="ARBA00022989"/>
    </source>
</evidence>
<sequence>MKVKVKRLILILIALILILPVLWSADYKLMFDNITKISLRALSVICFLQLFTILLINLQWIHLAKASGLKIKFKDIFHVNMYGTIAESITPSVKAGGEFLKAYILKDKFNVPYSKGSALIVLQKTISMIVFLFMNILATILFLYYVSHKENHFKILILSLLFLFLLIFLLVFSIINPKIMVGIASKIPFIRKKHINKLDGGLTTFKNTIKKAFKQKRVLFYQLVLSLIIWNLFPLKAYLVCVYLSIDISYIPILAITYLTYMIGMVPLLPGGLGSFEASAVLFLSSMGVAAYESLAFALIFRFVTFWFVFLASGIYVLLYKISGALSR</sequence>
<comment type="caution">
    <text evidence="7">The sequence shown here is derived from an EMBL/GenBank/DDBJ whole genome shotgun (WGS) entry which is preliminary data.</text>
</comment>
<proteinExistence type="inferred from homology"/>
<dbReference type="InterPro" id="IPR022791">
    <property type="entry name" value="L-PG_synthase/AglD"/>
</dbReference>
<feature type="transmembrane region" description="Helical" evidence="6">
    <location>
        <begin position="242"/>
        <end position="261"/>
    </location>
</feature>
<accession>A0A2S8RDM6</accession>
<feature type="transmembrane region" description="Helical" evidence="6">
    <location>
        <begin position="218"/>
        <end position="236"/>
    </location>
</feature>
<dbReference type="PANTHER" id="PTHR39087:SF2">
    <property type="entry name" value="UPF0104 MEMBRANE PROTEIN MJ1595"/>
    <property type="match status" value="1"/>
</dbReference>
<comment type="function">
    <text evidence="6">Catalyzes the transfer of a lysyl group from L-lysyl-tRNA(Lys) to membrane-bound phosphatidylglycerol (PG), which produces lysylphosphatidylglycerol (LPG), a major component of the bacterial membrane with a positive net charge. LPG synthesis contributes to bacterial virulence as it is involved in the resistance mechanism against cationic antimicrobial peptides (CAMP) produces by the host's immune system (defensins, cathelicidins) and by the competing microorganisms.</text>
</comment>
<feature type="transmembrane region" description="Helical" evidence="6">
    <location>
        <begin position="40"/>
        <end position="64"/>
    </location>
</feature>
<keyword evidence="4 6" id="KW-1133">Transmembrane helix</keyword>
<evidence type="ECO:0000256" key="6">
    <source>
        <dbReference type="RuleBase" id="RU363042"/>
    </source>
</evidence>
<evidence type="ECO:0000256" key="3">
    <source>
        <dbReference type="ARBA" id="ARBA00022692"/>
    </source>
</evidence>
<dbReference type="AlphaFoldDB" id="A0A2S8RDM6"/>
<dbReference type="EMBL" id="NEMB01000003">
    <property type="protein sequence ID" value="PQQ67895.1"/>
    <property type="molecule type" value="Genomic_DNA"/>
</dbReference>
<dbReference type="GO" id="GO:0005886">
    <property type="term" value="C:plasma membrane"/>
    <property type="evidence" value="ECO:0007669"/>
    <property type="project" value="UniProtKB-SubCell"/>
</dbReference>
<organism evidence="7 8">
    <name type="scientific">Acetivibrio saccincola</name>
    <dbReference type="NCBI Taxonomy" id="1677857"/>
    <lineage>
        <taxon>Bacteria</taxon>
        <taxon>Bacillati</taxon>
        <taxon>Bacillota</taxon>
        <taxon>Clostridia</taxon>
        <taxon>Eubacteriales</taxon>
        <taxon>Oscillospiraceae</taxon>
        <taxon>Acetivibrio</taxon>
    </lineage>
</organism>
<evidence type="ECO:0000256" key="5">
    <source>
        <dbReference type="ARBA" id="ARBA00023136"/>
    </source>
</evidence>
<keyword evidence="5 6" id="KW-0472">Membrane</keyword>
<dbReference type="GO" id="GO:0006629">
    <property type="term" value="P:lipid metabolic process"/>
    <property type="evidence" value="ECO:0007669"/>
    <property type="project" value="UniProtKB-KW"/>
</dbReference>
<dbReference type="GO" id="GO:0046677">
    <property type="term" value="P:response to antibiotic"/>
    <property type="evidence" value="ECO:0007669"/>
    <property type="project" value="UniProtKB-KW"/>
</dbReference>
<dbReference type="NCBIfam" id="TIGR00374">
    <property type="entry name" value="flippase-like domain"/>
    <property type="match status" value="1"/>
</dbReference>
<feature type="transmembrane region" description="Helical" evidence="6">
    <location>
        <begin position="153"/>
        <end position="175"/>
    </location>
</feature>
<keyword evidence="6" id="KW-0046">Antibiotic resistance</keyword>